<keyword evidence="3" id="KW-0472">Membrane</keyword>
<evidence type="ECO:0000256" key="2">
    <source>
        <dbReference type="PROSITE-ProRule" id="PRU00284"/>
    </source>
</evidence>
<keyword evidence="6" id="KW-1185">Reference proteome</keyword>
<feature type="transmembrane region" description="Helical" evidence="3">
    <location>
        <begin position="7"/>
        <end position="26"/>
    </location>
</feature>
<dbReference type="Gene3D" id="1.10.287.950">
    <property type="entry name" value="Methyl-accepting chemotaxis protein"/>
    <property type="match status" value="1"/>
</dbReference>
<dbReference type="SUPFAM" id="SSF58104">
    <property type="entry name" value="Methyl-accepting chemotaxis protein (MCP) signaling domain"/>
    <property type="match status" value="1"/>
</dbReference>
<evidence type="ECO:0000256" key="3">
    <source>
        <dbReference type="SAM" id="Phobius"/>
    </source>
</evidence>
<dbReference type="CDD" id="cd11386">
    <property type="entry name" value="MCP_signal"/>
    <property type="match status" value="1"/>
</dbReference>
<dbReference type="PANTHER" id="PTHR32089:SF112">
    <property type="entry name" value="LYSOZYME-LIKE PROTEIN-RELATED"/>
    <property type="match status" value="1"/>
</dbReference>
<dbReference type="SMART" id="SM00283">
    <property type="entry name" value="MA"/>
    <property type="match status" value="1"/>
</dbReference>
<dbReference type="PANTHER" id="PTHR32089">
    <property type="entry name" value="METHYL-ACCEPTING CHEMOTAXIS PROTEIN MCPB"/>
    <property type="match status" value="1"/>
</dbReference>
<comment type="caution">
    <text evidence="5">The sequence shown here is derived from an EMBL/GenBank/DDBJ whole genome shotgun (WGS) entry which is preliminary data.</text>
</comment>
<dbReference type="Proteomes" id="UP001596494">
    <property type="component" value="Unassembled WGS sequence"/>
</dbReference>
<dbReference type="InterPro" id="IPR004089">
    <property type="entry name" value="MCPsignal_dom"/>
</dbReference>
<protein>
    <submittedName>
        <fullName evidence="5">Methyl-accepting chemotaxis protein</fullName>
    </submittedName>
</protein>
<feature type="transmembrane region" description="Helical" evidence="3">
    <location>
        <begin position="117"/>
        <end position="136"/>
    </location>
</feature>
<evidence type="ECO:0000256" key="1">
    <source>
        <dbReference type="ARBA" id="ARBA00023224"/>
    </source>
</evidence>
<organism evidence="5 6">
    <name type="scientific">Halobacillus campisalis</name>
    <dbReference type="NCBI Taxonomy" id="435909"/>
    <lineage>
        <taxon>Bacteria</taxon>
        <taxon>Bacillati</taxon>
        <taxon>Bacillota</taxon>
        <taxon>Bacilli</taxon>
        <taxon>Bacillales</taxon>
        <taxon>Bacillaceae</taxon>
        <taxon>Halobacillus</taxon>
    </lineage>
</organism>
<feature type="transmembrane region" description="Helical" evidence="3">
    <location>
        <begin position="46"/>
        <end position="66"/>
    </location>
</feature>
<sequence length="507" mass="55551">MIAQKNKVMLIFSGIGILITIGIQALHRMHPMNWSQPGMDGYSVALYIGLMIPILLFASTLAMYRYNNEHKSIPWLITVMLTSISIAMIVSGEGMVVYHFSIFLVIALIAFYDQVKLITLMSGIFAVQHLTAMFAGTEFVYGSPDYSWVMFALHAFYLVLTSAGTSFQVYKKNMFVDAIQAEQSTMEAQLTQMLSNVEKASLQVLDTVKVLHHSSHDSSDASAHVNSIIEKMNVDSQSHTQKAEESMLSIKDIQQGIEQMTQSTAAVSEAASETKRLAVKGKDSLDQTSREMSFIQETMGDTSDIIISLKERSKDIGSMSAEITSITERTNLLALNAAIEAARAGEAGKGFSVVAQEVRTLASQSEKAAANISSIVEEIQAQISNAVFSSDQSKVEMEEGNETIKDTQSLFEEIVGSTEKVERQIQEVSAASEELFAGSEQAARSFLEFASFARYAETQNGEIAAASKQQKDSMEQINAHAYSLQAMSDQLNDLVQKAAYSRTVNGT</sequence>
<reference evidence="6" key="1">
    <citation type="journal article" date="2019" name="Int. J. Syst. Evol. Microbiol.">
        <title>The Global Catalogue of Microorganisms (GCM) 10K type strain sequencing project: providing services to taxonomists for standard genome sequencing and annotation.</title>
        <authorList>
            <consortium name="The Broad Institute Genomics Platform"/>
            <consortium name="The Broad Institute Genome Sequencing Center for Infectious Disease"/>
            <person name="Wu L."/>
            <person name="Ma J."/>
        </authorList>
    </citation>
    <scope>NUCLEOTIDE SEQUENCE [LARGE SCALE GENOMIC DNA]</scope>
    <source>
        <strain evidence="6">CCUG 73951</strain>
    </source>
</reference>
<feature type="domain" description="Methyl-accepting transducer" evidence="4">
    <location>
        <begin position="214"/>
        <end position="450"/>
    </location>
</feature>
<gene>
    <name evidence="5" type="ORF">ACFQMN_01455</name>
</gene>
<evidence type="ECO:0000313" key="6">
    <source>
        <dbReference type="Proteomes" id="UP001596494"/>
    </source>
</evidence>
<keyword evidence="3" id="KW-1133">Transmembrane helix</keyword>
<keyword evidence="3" id="KW-0812">Transmembrane</keyword>
<dbReference type="Pfam" id="PF00015">
    <property type="entry name" value="MCPsignal"/>
    <property type="match status" value="1"/>
</dbReference>
<dbReference type="EMBL" id="JBHTBY010000001">
    <property type="protein sequence ID" value="MFC7319550.1"/>
    <property type="molecule type" value="Genomic_DNA"/>
</dbReference>
<keyword evidence="1 2" id="KW-0807">Transducer</keyword>
<evidence type="ECO:0000313" key="5">
    <source>
        <dbReference type="EMBL" id="MFC7319550.1"/>
    </source>
</evidence>
<feature type="transmembrane region" description="Helical" evidence="3">
    <location>
        <begin position="73"/>
        <end position="90"/>
    </location>
</feature>
<dbReference type="RefSeq" id="WP_289215352.1">
    <property type="nucleotide sequence ID" value="NZ_JAPVRC010000003.1"/>
</dbReference>
<feature type="transmembrane region" description="Helical" evidence="3">
    <location>
        <begin position="96"/>
        <end position="112"/>
    </location>
</feature>
<proteinExistence type="predicted"/>
<name>A0ABW2K050_9BACI</name>
<accession>A0ABW2K050</accession>
<feature type="transmembrane region" description="Helical" evidence="3">
    <location>
        <begin position="148"/>
        <end position="170"/>
    </location>
</feature>
<dbReference type="PROSITE" id="PS50111">
    <property type="entry name" value="CHEMOTAXIS_TRANSDUC_2"/>
    <property type="match status" value="1"/>
</dbReference>
<evidence type="ECO:0000259" key="4">
    <source>
        <dbReference type="PROSITE" id="PS50111"/>
    </source>
</evidence>